<dbReference type="SUPFAM" id="SSF51735">
    <property type="entry name" value="NAD(P)-binding Rossmann-fold domains"/>
    <property type="match status" value="1"/>
</dbReference>
<dbReference type="InterPro" id="IPR036291">
    <property type="entry name" value="NAD(P)-bd_dom_sf"/>
</dbReference>
<dbReference type="InterPro" id="IPR051276">
    <property type="entry name" value="Saccharopine_DH-like_oxidrdct"/>
</dbReference>
<evidence type="ECO:0000256" key="2">
    <source>
        <dbReference type="SAM" id="Phobius"/>
    </source>
</evidence>
<name>A0A3M7RTZ0_BRAPC</name>
<organism evidence="4 5">
    <name type="scientific">Brachionus plicatilis</name>
    <name type="common">Marine rotifer</name>
    <name type="synonym">Brachionus muelleri</name>
    <dbReference type="NCBI Taxonomy" id="10195"/>
    <lineage>
        <taxon>Eukaryota</taxon>
        <taxon>Metazoa</taxon>
        <taxon>Spiralia</taxon>
        <taxon>Gnathifera</taxon>
        <taxon>Rotifera</taxon>
        <taxon>Eurotatoria</taxon>
        <taxon>Monogononta</taxon>
        <taxon>Pseudotrocha</taxon>
        <taxon>Ploima</taxon>
        <taxon>Brachionidae</taxon>
        <taxon>Brachionus</taxon>
    </lineage>
</organism>
<evidence type="ECO:0000256" key="1">
    <source>
        <dbReference type="ARBA" id="ARBA00038048"/>
    </source>
</evidence>
<dbReference type="GO" id="GO:0005739">
    <property type="term" value="C:mitochondrion"/>
    <property type="evidence" value="ECO:0007669"/>
    <property type="project" value="TreeGrafter"/>
</dbReference>
<dbReference type="PANTHER" id="PTHR12286">
    <property type="entry name" value="SACCHAROPINE DEHYDROGENASE-LIKE OXIDOREDUCTASE"/>
    <property type="match status" value="1"/>
</dbReference>
<dbReference type="GO" id="GO:0005886">
    <property type="term" value="C:plasma membrane"/>
    <property type="evidence" value="ECO:0007669"/>
    <property type="project" value="TreeGrafter"/>
</dbReference>
<gene>
    <name evidence="4" type="ORF">BpHYR1_009152</name>
</gene>
<feature type="domain" description="Saccharopine dehydrogenase NADP binding" evidence="3">
    <location>
        <begin position="6"/>
        <end position="139"/>
    </location>
</feature>
<dbReference type="GO" id="GO:0009247">
    <property type="term" value="P:glycolipid biosynthetic process"/>
    <property type="evidence" value="ECO:0007669"/>
    <property type="project" value="TreeGrafter"/>
</dbReference>
<evidence type="ECO:0000259" key="3">
    <source>
        <dbReference type="Pfam" id="PF03435"/>
    </source>
</evidence>
<sequence>MSRFDIVIFGASGYTGKFVVRELAKISNREKITWAIAGRSKQKLDQVIDSLSTELGIDLSQIERIIVDINDEQTVTLMCQRTRLLINCVGPYRFYGEQVVQKCVENKTHHLDVSGEPEYLERMQLKFHEKAEENKVFVVGSCGFDSVPADIGILFTQQNFKNELNSVESYLTFDFGDKPASFNYATWESAVYGFASSKHLGEIRRQLFKTRLPKPKFKLPPRTNKLGYFYDNDLQKYCMDFMGSDKSVVQRTQYFNHDVLNQKPIQYRPYFTIGSALYTLVTILWGLSFSFLANYKFGRSLLLKFYRFFSFGMASKKETSIDQVVKEKKYFVQTNFIQMEGISFKMLFKGIGFKQEDSECQQQPDQVIITEMSGKEPGYVSTSKIVLNCAIVLLSESDKIKINGGVLTPGAAFRNTSLIDRLKSDTAANRPNTWLTDYTQCRT</sequence>
<reference evidence="4 5" key="1">
    <citation type="journal article" date="2018" name="Sci. Rep.">
        <title>Genomic signatures of local adaptation to the degree of environmental predictability in rotifers.</title>
        <authorList>
            <person name="Franch-Gras L."/>
            <person name="Hahn C."/>
            <person name="Garcia-Roger E.M."/>
            <person name="Carmona M.J."/>
            <person name="Serra M."/>
            <person name="Gomez A."/>
        </authorList>
    </citation>
    <scope>NUCLEOTIDE SEQUENCE [LARGE SCALE GENOMIC DNA]</scope>
    <source>
        <strain evidence="4">HYR1</strain>
    </source>
</reference>
<dbReference type="InterPro" id="IPR005097">
    <property type="entry name" value="Sacchrp_dh_NADP-bd"/>
</dbReference>
<dbReference type="EMBL" id="REGN01002651">
    <property type="protein sequence ID" value="RNA26890.1"/>
    <property type="molecule type" value="Genomic_DNA"/>
</dbReference>
<evidence type="ECO:0000313" key="4">
    <source>
        <dbReference type="EMBL" id="RNA26890.1"/>
    </source>
</evidence>
<feature type="transmembrane region" description="Helical" evidence="2">
    <location>
        <begin position="270"/>
        <end position="295"/>
    </location>
</feature>
<evidence type="ECO:0000313" key="5">
    <source>
        <dbReference type="Proteomes" id="UP000276133"/>
    </source>
</evidence>
<proteinExistence type="inferred from homology"/>
<dbReference type="OrthoDB" id="10268090at2759"/>
<keyword evidence="2" id="KW-0812">Transmembrane</keyword>
<dbReference type="PANTHER" id="PTHR12286:SF5">
    <property type="entry name" value="SACCHAROPINE DEHYDROGENASE-LIKE OXIDOREDUCTASE"/>
    <property type="match status" value="1"/>
</dbReference>
<dbReference type="Gene3D" id="3.40.50.720">
    <property type="entry name" value="NAD(P)-binding Rossmann-like Domain"/>
    <property type="match status" value="1"/>
</dbReference>
<comment type="caution">
    <text evidence="4">The sequence shown here is derived from an EMBL/GenBank/DDBJ whole genome shotgun (WGS) entry which is preliminary data.</text>
</comment>
<dbReference type="AlphaFoldDB" id="A0A3M7RTZ0"/>
<keyword evidence="5" id="KW-1185">Reference proteome</keyword>
<dbReference type="STRING" id="10195.A0A3M7RTZ0"/>
<keyword evidence="2" id="KW-0472">Membrane</keyword>
<comment type="similarity">
    <text evidence="1">Belongs to the saccharopine dehydrogenase family.</text>
</comment>
<keyword evidence="2" id="KW-1133">Transmembrane helix</keyword>
<dbReference type="Pfam" id="PF03435">
    <property type="entry name" value="Sacchrp_dh_NADP"/>
    <property type="match status" value="1"/>
</dbReference>
<accession>A0A3M7RTZ0</accession>
<dbReference type="GO" id="GO:0005811">
    <property type="term" value="C:lipid droplet"/>
    <property type="evidence" value="ECO:0007669"/>
    <property type="project" value="TreeGrafter"/>
</dbReference>
<protein>
    <submittedName>
        <fullName evidence="4">Saccharopine dehydrogenase-like oxidoreductase</fullName>
    </submittedName>
</protein>
<dbReference type="FunFam" id="3.40.50.720:FF:000178">
    <property type="entry name" value="Saccharopine dehydrogenase-like oxidoreductase"/>
    <property type="match status" value="1"/>
</dbReference>
<dbReference type="Proteomes" id="UP000276133">
    <property type="component" value="Unassembled WGS sequence"/>
</dbReference>